<dbReference type="Proteomes" id="UP000321250">
    <property type="component" value="Unassembled WGS sequence"/>
</dbReference>
<evidence type="ECO:0000313" key="1">
    <source>
        <dbReference type="EMBL" id="TXC69787.1"/>
    </source>
</evidence>
<comment type="caution">
    <text evidence="1">The sequence shown here is derived from an EMBL/GenBank/DDBJ whole genome shotgun (WGS) entry which is preliminary data.</text>
</comment>
<accession>A0A5C6U9Z9</accession>
<keyword evidence="2" id="KW-1185">Reference proteome</keyword>
<organism evidence="1 2">
    <name type="scientific">Sphingomonas ginsenosidivorax</name>
    <dbReference type="NCBI Taxonomy" id="862135"/>
    <lineage>
        <taxon>Bacteria</taxon>
        <taxon>Pseudomonadati</taxon>
        <taxon>Pseudomonadota</taxon>
        <taxon>Alphaproteobacteria</taxon>
        <taxon>Sphingomonadales</taxon>
        <taxon>Sphingomonadaceae</taxon>
        <taxon>Sphingomonas</taxon>
    </lineage>
</organism>
<sequence length="259" mass="28260">MIDAFYFQRNAIRMELKNSAAAGTPENLDLVVTNRRVEDRRNRILLLRDDTLWKRTTINLAKVENTDLIQTAGVEVEDRRAAFIQTTGGIVKVVIPLVAGMAGAADLGAKCKAFPTQPCDLDPVRDLAMSKQGGTKTSGTTTLSWTEVPRSALPAVSFYGGVMSQPSRGLYYAACRGIDIILVTPTTTYRWTGKIADPRWLDFVAFPRKGNLRMHDQCGVSTTSEKDPTQPLDTVISAAVTQAIAIKDAIEKADKGDAK</sequence>
<dbReference type="EMBL" id="VOQR01000001">
    <property type="protein sequence ID" value="TXC69787.1"/>
    <property type="molecule type" value="Genomic_DNA"/>
</dbReference>
<evidence type="ECO:0000313" key="2">
    <source>
        <dbReference type="Proteomes" id="UP000321250"/>
    </source>
</evidence>
<reference evidence="1 2" key="1">
    <citation type="journal article" date="2013" name="Antonie Van Leeuwenhoek">
        <title>Sphingomonas ginsenosidivorax sp. nov., with the ability to transform ginsenosides.</title>
        <authorList>
            <person name="Jin X.F."/>
            <person name="Kim J.K."/>
            <person name="Liu Q.M."/>
            <person name="Kang M.S."/>
            <person name="He D."/>
            <person name="Jin F.X."/>
            <person name="Kim S.C."/>
            <person name="Im W.T."/>
        </authorList>
    </citation>
    <scope>NUCLEOTIDE SEQUENCE [LARGE SCALE GENOMIC DNA]</scope>
    <source>
        <strain evidence="1 2">KHI67</strain>
    </source>
</reference>
<proteinExistence type="predicted"/>
<dbReference type="RefSeq" id="WP_147079375.1">
    <property type="nucleotide sequence ID" value="NZ_VOQR01000001.1"/>
</dbReference>
<gene>
    <name evidence="1" type="ORF">FSB78_01555</name>
</gene>
<dbReference type="AlphaFoldDB" id="A0A5C6U9Z9"/>
<name>A0A5C6U9Z9_9SPHN</name>
<protein>
    <submittedName>
        <fullName evidence="1">Uncharacterized protein</fullName>
    </submittedName>
</protein>